<reference evidence="7 8" key="1">
    <citation type="submission" date="2007-03" db="EMBL/GenBank/DDBJ databases">
        <authorList>
            <person name="Stal L."/>
            <person name="Ferriera S."/>
            <person name="Johnson J."/>
            <person name="Kravitz S."/>
            <person name="Beeson K."/>
            <person name="Sutton G."/>
            <person name="Rogers Y.-H."/>
            <person name="Friedman R."/>
            <person name="Frazier M."/>
            <person name="Venter J.C."/>
        </authorList>
    </citation>
    <scope>NUCLEOTIDE SEQUENCE [LARGE SCALE GENOMIC DNA]</scope>
    <source>
        <strain evidence="7 8">CCY0110</strain>
    </source>
</reference>
<evidence type="ECO:0000256" key="3">
    <source>
        <dbReference type="ARBA" id="ARBA00022801"/>
    </source>
</evidence>
<dbReference type="InterPro" id="IPR000209">
    <property type="entry name" value="Peptidase_S8/S53_dom"/>
</dbReference>
<dbReference type="PROSITE" id="PS51892">
    <property type="entry name" value="SUBTILASE"/>
    <property type="match status" value="1"/>
</dbReference>
<dbReference type="AlphaFoldDB" id="A3IYB0"/>
<evidence type="ECO:0000256" key="5">
    <source>
        <dbReference type="PROSITE-ProRule" id="PRU01240"/>
    </source>
</evidence>
<keyword evidence="2 5" id="KW-0645">Protease</keyword>
<dbReference type="eggNOG" id="COG1404">
    <property type="taxonomic scope" value="Bacteria"/>
</dbReference>
<sequence length="273" mass="29875">MDTGVALDHPNLVANILPRNEEDWDFDPDDDDIPEDAGHNTFHGTHVAGIAGAVDSPEGIIGVAPNCKIMPLRVKLKAGRNANRVDAINYVIEIAKQHPELHYVINCSWVTNGYDTAIFRAITRAIENNILVIFAAGNDDWDMDNDKPRYPGVHSEVIAVAGLDSKNHKVGSSNYGTQIDICAPGENIWSTNKPTPENNDYYRFDTGTSMAAPHVAGVAALVWSVNPQLTNHQVRHILEESCDEVDTANPDFSNKLGKGRINALKAIHLAKQI</sequence>
<dbReference type="InterPro" id="IPR022398">
    <property type="entry name" value="Peptidase_S8_His-AS"/>
</dbReference>
<feature type="active site" description="Charge relay system" evidence="5">
    <location>
        <position position="209"/>
    </location>
</feature>
<dbReference type="PANTHER" id="PTHR43806">
    <property type="entry name" value="PEPTIDASE S8"/>
    <property type="match status" value="1"/>
</dbReference>
<dbReference type="SUPFAM" id="SSF52743">
    <property type="entry name" value="Subtilisin-like"/>
    <property type="match status" value="1"/>
</dbReference>
<comment type="caution">
    <text evidence="7">The sequence shown here is derived from an EMBL/GenBank/DDBJ whole genome shotgun (WGS) entry which is preliminary data.</text>
</comment>
<proteinExistence type="inferred from homology"/>
<dbReference type="GO" id="GO:0004252">
    <property type="term" value="F:serine-type endopeptidase activity"/>
    <property type="evidence" value="ECO:0007669"/>
    <property type="project" value="UniProtKB-UniRule"/>
</dbReference>
<dbReference type="PROSITE" id="PS00138">
    <property type="entry name" value="SUBTILASE_SER"/>
    <property type="match status" value="1"/>
</dbReference>
<dbReference type="PANTHER" id="PTHR43806:SF11">
    <property type="entry name" value="CEREVISIN-RELATED"/>
    <property type="match status" value="1"/>
</dbReference>
<keyword evidence="4 5" id="KW-0720">Serine protease</keyword>
<evidence type="ECO:0000256" key="4">
    <source>
        <dbReference type="ARBA" id="ARBA00022825"/>
    </source>
</evidence>
<dbReference type="PROSITE" id="PS00137">
    <property type="entry name" value="SUBTILASE_HIS"/>
    <property type="match status" value="1"/>
</dbReference>
<dbReference type="PRINTS" id="PR00723">
    <property type="entry name" value="SUBTILISIN"/>
</dbReference>
<evidence type="ECO:0000313" key="8">
    <source>
        <dbReference type="Proteomes" id="UP000003781"/>
    </source>
</evidence>
<gene>
    <name evidence="7" type="ORF">CY0110_02722</name>
</gene>
<comment type="similarity">
    <text evidence="1 5">Belongs to the peptidase S8 family.</text>
</comment>
<evidence type="ECO:0000256" key="1">
    <source>
        <dbReference type="ARBA" id="ARBA00011073"/>
    </source>
</evidence>
<protein>
    <submittedName>
        <fullName evidence="7">Alkaline serine protease, subtilase family protein</fullName>
    </submittedName>
</protein>
<evidence type="ECO:0000256" key="2">
    <source>
        <dbReference type="ARBA" id="ARBA00022670"/>
    </source>
</evidence>
<dbReference type="GO" id="GO:0006508">
    <property type="term" value="P:proteolysis"/>
    <property type="evidence" value="ECO:0007669"/>
    <property type="project" value="UniProtKB-KW"/>
</dbReference>
<dbReference type="EMBL" id="AAXW01000077">
    <property type="protein sequence ID" value="EAZ88556.1"/>
    <property type="molecule type" value="Genomic_DNA"/>
</dbReference>
<dbReference type="Gene3D" id="3.40.50.200">
    <property type="entry name" value="Peptidase S8/S53 domain"/>
    <property type="match status" value="1"/>
</dbReference>
<feature type="domain" description="Peptidase S8/S53" evidence="6">
    <location>
        <begin position="1"/>
        <end position="259"/>
    </location>
</feature>
<dbReference type="InterPro" id="IPR015500">
    <property type="entry name" value="Peptidase_S8_subtilisin-rel"/>
</dbReference>
<feature type="active site" description="Charge relay system" evidence="5">
    <location>
        <position position="2"/>
    </location>
</feature>
<dbReference type="Pfam" id="PF00082">
    <property type="entry name" value="Peptidase_S8"/>
    <property type="match status" value="1"/>
</dbReference>
<evidence type="ECO:0000313" key="7">
    <source>
        <dbReference type="EMBL" id="EAZ88556.1"/>
    </source>
</evidence>
<dbReference type="InterPro" id="IPR036852">
    <property type="entry name" value="Peptidase_S8/S53_dom_sf"/>
</dbReference>
<keyword evidence="8" id="KW-1185">Reference proteome</keyword>
<dbReference type="Proteomes" id="UP000003781">
    <property type="component" value="Unassembled WGS sequence"/>
</dbReference>
<evidence type="ECO:0000259" key="6">
    <source>
        <dbReference type="Pfam" id="PF00082"/>
    </source>
</evidence>
<dbReference type="InterPro" id="IPR023828">
    <property type="entry name" value="Peptidase_S8_Ser-AS"/>
</dbReference>
<name>A3IYB0_9CHRO</name>
<accession>A3IYB0</accession>
<keyword evidence="3 5" id="KW-0378">Hydrolase</keyword>
<dbReference type="InterPro" id="IPR050131">
    <property type="entry name" value="Peptidase_S8_subtilisin-like"/>
</dbReference>
<organism evidence="7 8">
    <name type="scientific">Crocosphaera chwakensis CCY0110</name>
    <dbReference type="NCBI Taxonomy" id="391612"/>
    <lineage>
        <taxon>Bacteria</taxon>
        <taxon>Bacillati</taxon>
        <taxon>Cyanobacteriota</taxon>
        <taxon>Cyanophyceae</taxon>
        <taxon>Oscillatoriophycideae</taxon>
        <taxon>Chroococcales</taxon>
        <taxon>Aphanothecaceae</taxon>
        <taxon>Crocosphaera</taxon>
        <taxon>Crocosphaera chwakensis</taxon>
    </lineage>
</organism>
<feature type="active site" description="Charge relay system" evidence="5">
    <location>
        <position position="43"/>
    </location>
</feature>